<dbReference type="RefSeq" id="WP_203753158.1">
    <property type="nucleotide sequence ID" value="NZ_BONF01000039.1"/>
</dbReference>
<dbReference type="EMBL" id="BONF01000039">
    <property type="protein sequence ID" value="GIF84614.1"/>
    <property type="molecule type" value="Genomic_DNA"/>
</dbReference>
<keyword evidence="2" id="KW-1185">Reference proteome</keyword>
<comment type="caution">
    <text evidence="1">The sequence shown here is derived from an EMBL/GenBank/DDBJ whole genome shotgun (WGS) entry which is preliminary data.</text>
</comment>
<dbReference type="GO" id="GO:0016491">
    <property type="term" value="F:oxidoreductase activity"/>
    <property type="evidence" value="ECO:0007669"/>
    <property type="project" value="InterPro"/>
</dbReference>
<gene>
    <name evidence="1" type="ORF">Cba03nite_59630</name>
</gene>
<accession>A0A8J3JLC9</accession>
<evidence type="ECO:0000313" key="1">
    <source>
        <dbReference type="EMBL" id="GIF84614.1"/>
    </source>
</evidence>
<proteinExistence type="predicted"/>
<dbReference type="AlphaFoldDB" id="A0A8J3JLC9"/>
<evidence type="ECO:0000313" key="2">
    <source>
        <dbReference type="Proteomes" id="UP000601223"/>
    </source>
</evidence>
<sequence>MDTQQRLVKADEQGVWAKVITGGPSLQLLSRIVEAAGTALRNASSYDLRLADGGGACPRAHPWEGEAGTCRAGPCGPDRGWAVVLGTDGDLPDDRARAGQVARELLADSARAGLIASIHAQPAVVPLARDHLRLMLGTSGFPQLVVFVRPLRTPVAASEAGSCPMWQELAAAAAV</sequence>
<dbReference type="InterPro" id="IPR000415">
    <property type="entry name" value="Nitroreductase-like"/>
</dbReference>
<organism evidence="1 2">
    <name type="scientific">Catellatospora bangladeshensis</name>
    <dbReference type="NCBI Taxonomy" id="310355"/>
    <lineage>
        <taxon>Bacteria</taxon>
        <taxon>Bacillati</taxon>
        <taxon>Actinomycetota</taxon>
        <taxon>Actinomycetes</taxon>
        <taxon>Micromonosporales</taxon>
        <taxon>Micromonosporaceae</taxon>
        <taxon>Catellatospora</taxon>
    </lineage>
</organism>
<dbReference type="Gene3D" id="3.40.109.10">
    <property type="entry name" value="NADH Oxidase"/>
    <property type="match status" value="1"/>
</dbReference>
<name>A0A8J3JLC9_9ACTN</name>
<reference evidence="1 2" key="1">
    <citation type="submission" date="2021-01" db="EMBL/GenBank/DDBJ databases">
        <title>Whole genome shotgun sequence of Catellatospora bangladeshensis NBRC 107357.</title>
        <authorList>
            <person name="Komaki H."/>
            <person name="Tamura T."/>
        </authorList>
    </citation>
    <scope>NUCLEOTIDE SEQUENCE [LARGE SCALE GENOMIC DNA]</scope>
    <source>
        <strain evidence="1 2">NBRC 107357</strain>
    </source>
</reference>
<dbReference type="Proteomes" id="UP000601223">
    <property type="component" value="Unassembled WGS sequence"/>
</dbReference>
<protein>
    <submittedName>
        <fullName evidence="1">Uncharacterized protein</fullName>
    </submittedName>
</protein>